<dbReference type="Gene3D" id="1.50.10.150">
    <property type="entry name" value="Voltage-dependent anion channel"/>
    <property type="match status" value="1"/>
</dbReference>
<feature type="transmembrane region" description="Helical" evidence="6">
    <location>
        <begin position="327"/>
        <end position="351"/>
    </location>
</feature>
<evidence type="ECO:0000256" key="2">
    <source>
        <dbReference type="ARBA" id="ARBA00022692"/>
    </source>
</evidence>
<dbReference type="EMBL" id="HBEY01047465">
    <property type="protein sequence ID" value="CAD8619431.1"/>
    <property type="molecule type" value="Transcribed_RNA"/>
</dbReference>
<reference evidence="7" key="1">
    <citation type="submission" date="2021-01" db="EMBL/GenBank/DDBJ databases">
        <authorList>
            <person name="Corre E."/>
            <person name="Pelletier E."/>
            <person name="Niang G."/>
            <person name="Scheremetjew M."/>
            <person name="Finn R."/>
            <person name="Kale V."/>
            <person name="Holt S."/>
            <person name="Cochrane G."/>
            <person name="Meng A."/>
            <person name="Brown T."/>
            <person name="Cohen L."/>
        </authorList>
    </citation>
    <scope>NUCLEOTIDE SEQUENCE</scope>
    <source>
        <strain evidence="7">PLY182g</strain>
    </source>
</reference>
<feature type="region of interest" description="Disordered" evidence="5">
    <location>
        <begin position="1"/>
        <end position="22"/>
    </location>
</feature>
<feature type="transmembrane region" description="Helical" evidence="6">
    <location>
        <begin position="81"/>
        <end position="103"/>
    </location>
</feature>
<dbReference type="Pfam" id="PF03595">
    <property type="entry name" value="SLAC1"/>
    <property type="match status" value="1"/>
</dbReference>
<dbReference type="InterPro" id="IPR004695">
    <property type="entry name" value="SLAC1/Mae1/Ssu1/TehA"/>
</dbReference>
<evidence type="ECO:0000256" key="1">
    <source>
        <dbReference type="ARBA" id="ARBA00004141"/>
    </source>
</evidence>
<dbReference type="GO" id="GO:0016020">
    <property type="term" value="C:membrane"/>
    <property type="evidence" value="ECO:0007669"/>
    <property type="project" value="UniProtKB-SubCell"/>
</dbReference>
<comment type="subcellular location">
    <subcellularLocation>
        <location evidence="1">Membrane</location>
        <topology evidence="1">Multi-pass membrane protein</topology>
    </subcellularLocation>
</comment>
<feature type="transmembrane region" description="Helical" evidence="6">
    <location>
        <begin position="209"/>
        <end position="229"/>
    </location>
</feature>
<dbReference type="InterPro" id="IPR038665">
    <property type="entry name" value="Voltage-dep_anion_channel_sf"/>
</dbReference>
<evidence type="ECO:0000256" key="5">
    <source>
        <dbReference type="SAM" id="MobiDB-lite"/>
    </source>
</evidence>
<keyword evidence="4 6" id="KW-0472">Membrane</keyword>
<protein>
    <submittedName>
        <fullName evidence="7">Uncharacterized protein</fullName>
    </submittedName>
</protein>
<feature type="transmembrane region" description="Helical" evidence="6">
    <location>
        <begin position="300"/>
        <end position="321"/>
    </location>
</feature>
<proteinExistence type="predicted"/>
<organism evidence="7">
    <name type="scientific">Coccolithus braarudii</name>
    <dbReference type="NCBI Taxonomy" id="221442"/>
    <lineage>
        <taxon>Eukaryota</taxon>
        <taxon>Haptista</taxon>
        <taxon>Haptophyta</taxon>
        <taxon>Prymnesiophyceae</taxon>
        <taxon>Coccolithales</taxon>
        <taxon>Coccolithaceae</taxon>
        <taxon>Coccolithus</taxon>
    </lineage>
</organism>
<feature type="transmembrane region" description="Helical" evidence="6">
    <location>
        <begin position="134"/>
        <end position="158"/>
    </location>
</feature>
<name>A0A7S0LQ73_9EUKA</name>
<keyword evidence="2 6" id="KW-0812">Transmembrane</keyword>
<feature type="transmembrane region" description="Helical" evidence="6">
    <location>
        <begin position="270"/>
        <end position="288"/>
    </location>
</feature>
<feature type="transmembrane region" description="Helical" evidence="6">
    <location>
        <begin position="179"/>
        <end position="197"/>
    </location>
</feature>
<feature type="transmembrane region" description="Helical" evidence="6">
    <location>
        <begin position="241"/>
        <end position="258"/>
    </location>
</feature>
<sequence length="420" mass="43719">MSAMPSAPEPGRVDHGRPPAMQVQQSSAGVVSSAADPYSLAPGLLRLPPATCGLALGLCGLGSLLRTLASDVGGLPLPGDFLCWLMLGIVAPIITIFSLRIGLNPSAALAEALDVRIAPAYGAYSMTLMYLSAWPVGALSSAGGLALLYAASTLATAVQLTYLAQHLSAAAYKRNQISLAPSCFPATVSCGLVPIIGAELHMSTAVRDVAFVLGFLVASCLTPIAIRNLVASAKHAASAEVWPLTAPWALLSVAWFVSDGGTRTPRGLGTVLPSISIAMFALTLAFAIRRRRAIARTFFAPAWVMFTFPSCTTSVSMLHMARRYPALRGAVLTISACTVLVVASTSILFACKLPTWIMDHQRARFLSSSTTASEEATSGRTQVYDAGDGAKETTGSHCVALEAVPGKQCEPESQGGGLRV</sequence>
<gene>
    <name evidence="7" type="ORF">CPEL01642_LOCUS22812</name>
</gene>
<dbReference type="GO" id="GO:0055085">
    <property type="term" value="P:transmembrane transport"/>
    <property type="evidence" value="ECO:0007669"/>
    <property type="project" value="InterPro"/>
</dbReference>
<evidence type="ECO:0000256" key="3">
    <source>
        <dbReference type="ARBA" id="ARBA00022989"/>
    </source>
</evidence>
<evidence type="ECO:0000256" key="6">
    <source>
        <dbReference type="SAM" id="Phobius"/>
    </source>
</evidence>
<keyword evidence="3 6" id="KW-1133">Transmembrane helix</keyword>
<dbReference type="AlphaFoldDB" id="A0A7S0LQ73"/>
<evidence type="ECO:0000256" key="4">
    <source>
        <dbReference type="ARBA" id="ARBA00023136"/>
    </source>
</evidence>
<evidence type="ECO:0000313" key="7">
    <source>
        <dbReference type="EMBL" id="CAD8619431.1"/>
    </source>
</evidence>
<accession>A0A7S0LQ73</accession>